<dbReference type="EMBL" id="MCOG01000160">
    <property type="protein sequence ID" value="ORY33348.1"/>
    <property type="molecule type" value="Genomic_DNA"/>
</dbReference>
<dbReference type="AlphaFoldDB" id="A0A1Y2BES5"/>
<sequence>MIRFFIYISIIPKWIYWMTRNLFFVDLWKNPFLYYNKSFFKYNEDVDEAYLSEMSYSQRKNLLNNDNCTETLNNEKLSNVQNMNNEMLHDMHNINDEKLDNEQNINNEKSDNEQNETIGIEQ</sequence>
<feature type="non-terminal residue" evidence="2">
    <location>
        <position position="122"/>
    </location>
</feature>
<gene>
    <name evidence="2" type="ORF">LY90DRAFT_512098</name>
</gene>
<proteinExistence type="predicted"/>
<reference evidence="2 3" key="1">
    <citation type="submission" date="2016-08" db="EMBL/GenBank/DDBJ databases">
        <title>A Parts List for Fungal Cellulosomes Revealed by Comparative Genomics.</title>
        <authorList>
            <consortium name="DOE Joint Genome Institute"/>
            <person name="Haitjema C.H."/>
            <person name="Gilmore S.P."/>
            <person name="Henske J.K."/>
            <person name="Solomon K.V."/>
            <person name="De Groot R."/>
            <person name="Kuo A."/>
            <person name="Mondo S.J."/>
            <person name="Salamov A.A."/>
            <person name="Labutti K."/>
            <person name="Zhao Z."/>
            <person name="Chiniquy J."/>
            <person name="Barry K."/>
            <person name="Brewer H.M."/>
            <person name="Purvine S.O."/>
            <person name="Wright A.T."/>
            <person name="Boxma B."/>
            <person name="Van Alen T."/>
            <person name="Hackstein J.H."/>
            <person name="Baker S.E."/>
            <person name="Grigoriev I.V."/>
            <person name="O'Malley M.A."/>
        </authorList>
    </citation>
    <scope>NUCLEOTIDE SEQUENCE [LARGE SCALE GENOMIC DNA]</scope>
    <source>
        <strain evidence="2 3">G1</strain>
    </source>
</reference>
<accession>A0A1Y2BES5</accession>
<evidence type="ECO:0000313" key="3">
    <source>
        <dbReference type="Proteomes" id="UP000193920"/>
    </source>
</evidence>
<dbReference type="Proteomes" id="UP000193920">
    <property type="component" value="Unassembled WGS sequence"/>
</dbReference>
<comment type="caution">
    <text evidence="2">The sequence shown here is derived from an EMBL/GenBank/DDBJ whole genome shotgun (WGS) entry which is preliminary data.</text>
</comment>
<feature type="region of interest" description="Disordered" evidence="1">
    <location>
        <begin position="100"/>
        <end position="122"/>
    </location>
</feature>
<organism evidence="2 3">
    <name type="scientific">Neocallimastix californiae</name>
    <dbReference type="NCBI Taxonomy" id="1754190"/>
    <lineage>
        <taxon>Eukaryota</taxon>
        <taxon>Fungi</taxon>
        <taxon>Fungi incertae sedis</taxon>
        <taxon>Chytridiomycota</taxon>
        <taxon>Chytridiomycota incertae sedis</taxon>
        <taxon>Neocallimastigomycetes</taxon>
        <taxon>Neocallimastigales</taxon>
        <taxon>Neocallimastigaceae</taxon>
        <taxon>Neocallimastix</taxon>
    </lineage>
</organism>
<protein>
    <submittedName>
        <fullName evidence="2">Uncharacterized protein</fullName>
    </submittedName>
</protein>
<evidence type="ECO:0000256" key="1">
    <source>
        <dbReference type="SAM" id="MobiDB-lite"/>
    </source>
</evidence>
<keyword evidence="3" id="KW-1185">Reference proteome</keyword>
<name>A0A1Y2BES5_9FUNG</name>
<evidence type="ECO:0000313" key="2">
    <source>
        <dbReference type="EMBL" id="ORY33348.1"/>
    </source>
</evidence>